<dbReference type="InterPro" id="IPR013798">
    <property type="entry name" value="Indole-3-glycerol_P_synth_dom"/>
</dbReference>
<reference evidence="10" key="1">
    <citation type="submission" date="2018-05" db="EMBL/GenBank/DDBJ databases">
        <authorList>
            <person name="Lanie J.A."/>
            <person name="Ng W.-L."/>
            <person name="Kazmierczak K.M."/>
            <person name="Andrzejewski T.M."/>
            <person name="Davidsen T.M."/>
            <person name="Wayne K.J."/>
            <person name="Tettelin H."/>
            <person name="Glass J.I."/>
            <person name="Rusch D."/>
            <person name="Podicherti R."/>
            <person name="Tsui H.-C.T."/>
            <person name="Winkler M.E."/>
        </authorList>
    </citation>
    <scope>NUCLEOTIDE SEQUENCE</scope>
</reference>
<keyword evidence="6" id="KW-0822">Tryptophan biosynthesis</keyword>
<keyword evidence="7" id="KW-0057">Aromatic amino acid biosynthesis</keyword>
<protein>
    <recommendedName>
        <fullName evidence="3">indole-3-glycerol-phosphate synthase</fullName>
        <ecNumber evidence="3">4.1.1.48</ecNumber>
    </recommendedName>
</protein>
<evidence type="ECO:0000256" key="2">
    <source>
        <dbReference type="ARBA" id="ARBA00004696"/>
    </source>
</evidence>
<dbReference type="InterPro" id="IPR045186">
    <property type="entry name" value="Indole-3-glycerol_P_synth"/>
</dbReference>
<comment type="pathway">
    <text evidence="2">Amino-acid biosynthesis; L-tryptophan biosynthesis; L-tryptophan from chorismate: step 4/5.</text>
</comment>
<evidence type="ECO:0000256" key="3">
    <source>
        <dbReference type="ARBA" id="ARBA00012362"/>
    </source>
</evidence>
<dbReference type="InterPro" id="IPR011060">
    <property type="entry name" value="RibuloseP-bd_barrel"/>
</dbReference>
<gene>
    <name evidence="10" type="ORF">METZ01_LOCUS196365</name>
</gene>
<dbReference type="UniPathway" id="UPA00035">
    <property type="reaction ID" value="UER00043"/>
</dbReference>
<dbReference type="SUPFAM" id="SSF51366">
    <property type="entry name" value="Ribulose-phoshate binding barrel"/>
    <property type="match status" value="1"/>
</dbReference>
<keyword evidence="5" id="KW-0210">Decarboxylase</keyword>
<evidence type="ECO:0000256" key="6">
    <source>
        <dbReference type="ARBA" id="ARBA00022822"/>
    </source>
</evidence>
<evidence type="ECO:0000256" key="5">
    <source>
        <dbReference type="ARBA" id="ARBA00022793"/>
    </source>
</evidence>
<comment type="catalytic activity">
    <reaction evidence="1">
        <text>1-(2-carboxyphenylamino)-1-deoxy-D-ribulose 5-phosphate + H(+) = (1S,2R)-1-C-(indol-3-yl)glycerol 3-phosphate + CO2 + H2O</text>
        <dbReference type="Rhea" id="RHEA:23476"/>
        <dbReference type="ChEBI" id="CHEBI:15377"/>
        <dbReference type="ChEBI" id="CHEBI:15378"/>
        <dbReference type="ChEBI" id="CHEBI:16526"/>
        <dbReference type="ChEBI" id="CHEBI:58613"/>
        <dbReference type="ChEBI" id="CHEBI:58866"/>
        <dbReference type="EC" id="4.1.1.48"/>
    </reaction>
</comment>
<evidence type="ECO:0000256" key="1">
    <source>
        <dbReference type="ARBA" id="ARBA00001633"/>
    </source>
</evidence>
<dbReference type="PANTHER" id="PTHR22854">
    <property type="entry name" value="TRYPTOPHAN BIOSYNTHESIS PROTEIN"/>
    <property type="match status" value="1"/>
</dbReference>
<dbReference type="GO" id="GO:0004640">
    <property type="term" value="F:phosphoribosylanthranilate isomerase activity"/>
    <property type="evidence" value="ECO:0007669"/>
    <property type="project" value="TreeGrafter"/>
</dbReference>
<evidence type="ECO:0000256" key="7">
    <source>
        <dbReference type="ARBA" id="ARBA00023141"/>
    </source>
</evidence>
<proteinExistence type="predicted"/>
<dbReference type="EC" id="4.1.1.48" evidence="3"/>
<sequence>MEVKQQEMANMHPCVGVVEPCDTMSLKYALSVPGISVIAEIKMKSPSEGNILPNADPVQIAKDYQSAGAQAISVLTDEQFFGGNIGILEAVKKAVSIPVLQKDFIINDHQIMEAGAAGADAFLLIAEALDMDRIQSFIDFGKGLRLDALVEFHSQENAEIVADLAPDIIGVNCRNLKTMATDIGYFERMSSLLPDPSIKVAESGIHSRDDLQYVSDLGYDAVLVGTSLMKTGNPGKALETLLGGGA</sequence>
<dbReference type="InterPro" id="IPR013785">
    <property type="entry name" value="Aldolase_TIM"/>
</dbReference>
<dbReference type="CDD" id="cd00331">
    <property type="entry name" value="IGPS"/>
    <property type="match status" value="1"/>
</dbReference>
<accession>A0A382E0L3</accession>
<dbReference type="GO" id="GO:0000162">
    <property type="term" value="P:L-tryptophan biosynthetic process"/>
    <property type="evidence" value="ECO:0007669"/>
    <property type="project" value="UniProtKB-UniPathway"/>
</dbReference>
<keyword evidence="8" id="KW-0456">Lyase</keyword>
<organism evidence="10">
    <name type="scientific">marine metagenome</name>
    <dbReference type="NCBI Taxonomy" id="408172"/>
    <lineage>
        <taxon>unclassified sequences</taxon>
        <taxon>metagenomes</taxon>
        <taxon>ecological metagenomes</taxon>
    </lineage>
</organism>
<dbReference type="Gene3D" id="3.20.20.70">
    <property type="entry name" value="Aldolase class I"/>
    <property type="match status" value="1"/>
</dbReference>
<evidence type="ECO:0000259" key="9">
    <source>
        <dbReference type="Pfam" id="PF00218"/>
    </source>
</evidence>
<dbReference type="Pfam" id="PF00218">
    <property type="entry name" value="IGPS"/>
    <property type="match status" value="1"/>
</dbReference>
<dbReference type="GO" id="GO:0004425">
    <property type="term" value="F:indole-3-glycerol-phosphate synthase activity"/>
    <property type="evidence" value="ECO:0007669"/>
    <property type="project" value="UniProtKB-EC"/>
</dbReference>
<dbReference type="AlphaFoldDB" id="A0A382E0L3"/>
<dbReference type="EMBL" id="UINC01041773">
    <property type="protein sequence ID" value="SVB43511.1"/>
    <property type="molecule type" value="Genomic_DNA"/>
</dbReference>
<dbReference type="PANTHER" id="PTHR22854:SF2">
    <property type="entry name" value="INDOLE-3-GLYCEROL-PHOSPHATE SYNTHASE"/>
    <property type="match status" value="1"/>
</dbReference>
<feature type="domain" description="Indole-3-glycerol phosphate synthase" evidence="9">
    <location>
        <begin position="25"/>
        <end position="241"/>
    </location>
</feature>
<evidence type="ECO:0000313" key="10">
    <source>
        <dbReference type="EMBL" id="SVB43511.1"/>
    </source>
</evidence>
<evidence type="ECO:0000256" key="4">
    <source>
        <dbReference type="ARBA" id="ARBA00022605"/>
    </source>
</evidence>
<keyword evidence="4" id="KW-0028">Amino-acid biosynthesis</keyword>
<evidence type="ECO:0000256" key="8">
    <source>
        <dbReference type="ARBA" id="ARBA00023239"/>
    </source>
</evidence>
<name>A0A382E0L3_9ZZZZ</name>